<dbReference type="PRINTS" id="PR00421">
    <property type="entry name" value="THIOREDOXIN"/>
</dbReference>
<keyword evidence="4" id="KW-1185">Reference proteome</keyword>
<reference evidence="3 4" key="1">
    <citation type="journal article" date="2018" name="Sci. Rep.">
        <title>Genomic signatures of local adaptation to the degree of environmental predictability in rotifers.</title>
        <authorList>
            <person name="Franch-Gras L."/>
            <person name="Hahn C."/>
            <person name="Garcia-Roger E.M."/>
            <person name="Carmona M.J."/>
            <person name="Serra M."/>
            <person name="Gomez A."/>
        </authorList>
    </citation>
    <scope>NUCLEOTIDE SEQUENCE [LARGE SCALE GENOMIC DNA]</scope>
    <source>
        <strain evidence="3">HYR1</strain>
    </source>
</reference>
<dbReference type="PROSITE" id="PS00194">
    <property type="entry name" value="THIOREDOXIN_1"/>
    <property type="match status" value="1"/>
</dbReference>
<dbReference type="InterPro" id="IPR017937">
    <property type="entry name" value="Thioredoxin_CS"/>
</dbReference>
<dbReference type="CDD" id="cd02947">
    <property type="entry name" value="TRX_family"/>
    <property type="match status" value="1"/>
</dbReference>
<dbReference type="Proteomes" id="UP000276133">
    <property type="component" value="Unassembled WGS sequence"/>
</dbReference>
<keyword evidence="1" id="KW-1015">Disulfide bond</keyword>
<comment type="caution">
    <text evidence="3">The sequence shown here is derived from an EMBL/GenBank/DDBJ whole genome shotgun (WGS) entry which is preliminary data.</text>
</comment>
<dbReference type="Gene3D" id="3.40.30.10">
    <property type="entry name" value="Glutaredoxin"/>
    <property type="match status" value="1"/>
</dbReference>
<dbReference type="PANTHER" id="PTHR46115">
    <property type="entry name" value="THIOREDOXIN-LIKE PROTEIN 1"/>
    <property type="match status" value="1"/>
</dbReference>
<dbReference type="InterPro" id="IPR036249">
    <property type="entry name" value="Thioredoxin-like_sf"/>
</dbReference>
<feature type="domain" description="Thioredoxin" evidence="2">
    <location>
        <begin position="1"/>
        <end position="107"/>
    </location>
</feature>
<gene>
    <name evidence="3" type="ORF">BpHYR1_019124</name>
</gene>
<dbReference type="SUPFAM" id="SSF52833">
    <property type="entry name" value="Thioredoxin-like"/>
    <property type="match status" value="1"/>
</dbReference>
<organism evidence="3 4">
    <name type="scientific">Brachionus plicatilis</name>
    <name type="common">Marine rotifer</name>
    <name type="synonym">Brachionus muelleri</name>
    <dbReference type="NCBI Taxonomy" id="10195"/>
    <lineage>
        <taxon>Eukaryota</taxon>
        <taxon>Metazoa</taxon>
        <taxon>Spiralia</taxon>
        <taxon>Gnathifera</taxon>
        <taxon>Rotifera</taxon>
        <taxon>Eurotatoria</taxon>
        <taxon>Monogononta</taxon>
        <taxon>Pseudotrocha</taxon>
        <taxon>Ploima</taxon>
        <taxon>Brachionidae</taxon>
        <taxon>Brachionus</taxon>
    </lineage>
</organism>
<sequence>MAVEVKTEDEFNRLISAGNYATTIVDFTASWCPPCRAIKPYFEDLAKIYTDVQFLKVDVDNLSDVAGKAGVRSMPTFVVYKNGAKSEDILEGANKNKLNMIIQSHSSISGNTAAQSQNSQRRFSSSSKFGFLKRCTIL</sequence>
<dbReference type="EMBL" id="REGN01003387">
    <property type="protein sequence ID" value="RNA22861.1"/>
    <property type="molecule type" value="Genomic_DNA"/>
</dbReference>
<accession>A0A3M7RH36</accession>
<protein>
    <submittedName>
        <fullName evidence="3">Thioredoxin</fullName>
    </submittedName>
</protein>
<dbReference type="STRING" id="10195.A0A3M7RH36"/>
<name>A0A3M7RH36_BRAPC</name>
<dbReference type="OrthoDB" id="2121326at2759"/>
<dbReference type="PROSITE" id="PS51352">
    <property type="entry name" value="THIOREDOXIN_2"/>
    <property type="match status" value="1"/>
</dbReference>
<evidence type="ECO:0000259" key="2">
    <source>
        <dbReference type="PROSITE" id="PS51352"/>
    </source>
</evidence>
<evidence type="ECO:0000313" key="3">
    <source>
        <dbReference type="EMBL" id="RNA22861.1"/>
    </source>
</evidence>
<dbReference type="AlphaFoldDB" id="A0A3M7RH36"/>
<proteinExistence type="predicted"/>
<dbReference type="Pfam" id="PF00085">
    <property type="entry name" value="Thioredoxin"/>
    <property type="match status" value="1"/>
</dbReference>
<dbReference type="InterPro" id="IPR013766">
    <property type="entry name" value="Thioredoxin_domain"/>
</dbReference>
<evidence type="ECO:0000313" key="4">
    <source>
        <dbReference type="Proteomes" id="UP000276133"/>
    </source>
</evidence>
<dbReference type="FunFam" id="3.40.30.10:FF:000245">
    <property type="entry name" value="Thioredoxin"/>
    <property type="match status" value="1"/>
</dbReference>
<evidence type="ECO:0000256" key="1">
    <source>
        <dbReference type="ARBA" id="ARBA00023157"/>
    </source>
</evidence>